<dbReference type="RefSeq" id="WP_167374489.1">
    <property type="nucleotide sequence ID" value="NZ_FUZO01000001.1"/>
</dbReference>
<dbReference type="InterPro" id="IPR002347">
    <property type="entry name" value="SDR_fam"/>
</dbReference>
<dbReference type="PANTHER" id="PTHR24320:SF148">
    <property type="entry name" value="NAD(P)-BINDING ROSSMANN-FOLD SUPERFAMILY PROTEIN"/>
    <property type="match status" value="1"/>
</dbReference>
<evidence type="ECO:0000313" key="4">
    <source>
        <dbReference type="Proteomes" id="UP000190827"/>
    </source>
</evidence>
<proteinExistence type="inferred from homology"/>
<evidence type="ECO:0000313" key="3">
    <source>
        <dbReference type="EMBL" id="SKC36067.1"/>
    </source>
</evidence>
<protein>
    <submittedName>
        <fullName evidence="3">NADP-dependent 3-hydroxy acid dehydrogenase YdfG</fullName>
    </submittedName>
</protein>
<dbReference type="PRINTS" id="PR00081">
    <property type="entry name" value="GDHRDH"/>
</dbReference>
<gene>
    <name evidence="3" type="ORF">SAMN06295973_0087</name>
</gene>
<sequence length="307" mass="33118">MPKSADRLDSRVIAVTGATSGVGYFIAEQLAELGAAVIVIGRSATRALAAVELLPHPHRHRVLVADLDDVDTVRSAGGRLAELDRLDGLVLNAGVVSPDRMRRSGPFGVEHTMGVNHLAHAELLRLALPALERTPAARVIHLGSFVTEKYPFDPTDWLSVRDYRPRIAYTNSKHAVQLFGFELARRLEDRGHSTRSIVVHPGAAIDALTVDRPGIHQRSALQRAAGAVLGPLFSRIVAGKQHAAQSAVLAVTAPALPSMAYIGPERREVGIPRIVPAPPISLDPELGAFIWDETERLLGRPILTARD</sequence>
<dbReference type="InterPro" id="IPR020904">
    <property type="entry name" value="Sc_DH/Rdtase_CS"/>
</dbReference>
<dbReference type="SUPFAM" id="SSF51735">
    <property type="entry name" value="NAD(P)-binding Rossmann-fold domains"/>
    <property type="match status" value="1"/>
</dbReference>
<dbReference type="Pfam" id="PF00106">
    <property type="entry name" value="adh_short"/>
    <property type="match status" value="1"/>
</dbReference>
<dbReference type="PROSITE" id="PS00061">
    <property type="entry name" value="ADH_SHORT"/>
    <property type="match status" value="1"/>
</dbReference>
<accession>A0ABY1LGN2</accession>
<evidence type="ECO:0000256" key="1">
    <source>
        <dbReference type="ARBA" id="ARBA00006484"/>
    </source>
</evidence>
<dbReference type="EMBL" id="FUZO01000001">
    <property type="protein sequence ID" value="SKC36067.1"/>
    <property type="molecule type" value="Genomic_DNA"/>
</dbReference>
<dbReference type="Gene3D" id="3.40.50.720">
    <property type="entry name" value="NAD(P)-binding Rossmann-like Domain"/>
    <property type="match status" value="1"/>
</dbReference>
<evidence type="ECO:0000256" key="2">
    <source>
        <dbReference type="ARBA" id="ARBA00023002"/>
    </source>
</evidence>
<dbReference type="PANTHER" id="PTHR24320">
    <property type="entry name" value="RETINOL DEHYDROGENASE"/>
    <property type="match status" value="1"/>
</dbReference>
<keyword evidence="4" id="KW-1185">Reference proteome</keyword>
<reference evidence="3 4" key="1">
    <citation type="submission" date="2017-02" db="EMBL/GenBank/DDBJ databases">
        <authorList>
            <person name="Varghese N."/>
            <person name="Submissions S."/>
        </authorList>
    </citation>
    <scope>NUCLEOTIDE SEQUENCE [LARGE SCALE GENOMIC DNA]</scope>
    <source>
        <strain evidence="3 4">VKM Ac-1787</strain>
    </source>
</reference>
<comment type="caution">
    <text evidence="3">The sequence shown here is derived from an EMBL/GenBank/DDBJ whole genome shotgun (WGS) entry which is preliminary data.</text>
</comment>
<comment type="similarity">
    <text evidence="1">Belongs to the short-chain dehydrogenases/reductases (SDR) family.</text>
</comment>
<keyword evidence="2" id="KW-0560">Oxidoreductase</keyword>
<organism evidence="3 4">
    <name type="scientific">Plantibacter cousiniae</name>
    <name type="common">nom. nud.</name>
    <dbReference type="NCBI Taxonomy" id="199709"/>
    <lineage>
        <taxon>Bacteria</taxon>
        <taxon>Bacillati</taxon>
        <taxon>Actinomycetota</taxon>
        <taxon>Actinomycetes</taxon>
        <taxon>Micrococcales</taxon>
        <taxon>Microbacteriaceae</taxon>
        <taxon>Plantibacter</taxon>
    </lineage>
</organism>
<name>A0ABY1LGN2_9MICO</name>
<dbReference type="Proteomes" id="UP000190827">
    <property type="component" value="Unassembled WGS sequence"/>
</dbReference>
<dbReference type="InterPro" id="IPR036291">
    <property type="entry name" value="NAD(P)-bd_dom_sf"/>
</dbReference>